<feature type="region of interest" description="Disordered" evidence="1">
    <location>
        <begin position="1"/>
        <end position="22"/>
    </location>
</feature>
<protein>
    <submittedName>
        <fullName evidence="2">Uncharacterized protein</fullName>
    </submittedName>
</protein>
<evidence type="ECO:0000256" key="1">
    <source>
        <dbReference type="SAM" id="MobiDB-lite"/>
    </source>
</evidence>
<organism evidence="2 3">
    <name type="scientific">Anopheles stephensi</name>
    <name type="common">Indo-Pakistan malaria mosquito</name>
    <dbReference type="NCBI Taxonomy" id="30069"/>
    <lineage>
        <taxon>Eukaryota</taxon>
        <taxon>Metazoa</taxon>
        <taxon>Ecdysozoa</taxon>
        <taxon>Arthropoda</taxon>
        <taxon>Hexapoda</taxon>
        <taxon>Insecta</taxon>
        <taxon>Pterygota</taxon>
        <taxon>Neoptera</taxon>
        <taxon>Endopterygota</taxon>
        <taxon>Diptera</taxon>
        <taxon>Nematocera</taxon>
        <taxon>Culicoidea</taxon>
        <taxon>Culicidae</taxon>
        <taxon>Anophelinae</taxon>
        <taxon>Anopheles</taxon>
    </lineage>
</organism>
<dbReference type="AlphaFoldDB" id="A0A182YCM2"/>
<dbReference type="VEuPathDB" id="VectorBase:ASTEI20_039732"/>
<dbReference type="VEuPathDB" id="VectorBase:ASTE001499"/>
<dbReference type="VEuPathDB" id="VectorBase:ASTEI06208"/>
<keyword evidence="3" id="KW-1185">Reference proteome</keyword>
<accession>A0A182YCM2</accession>
<reference evidence="2" key="2">
    <citation type="submission" date="2020-05" db="UniProtKB">
        <authorList>
            <consortium name="EnsemblMetazoa"/>
        </authorList>
    </citation>
    <scope>IDENTIFICATION</scope>
    <source>
        <strain evidence="2">Indian</strain>
    </source>
</reference>
<reference evidence="3" key="1">
    <citation type="journal article" date="2014" name="Genome Biol.">
        <title>Genome analysis of a major urban malaria vector mosquito, Anopheles stephensi.</title>
        <authorList>
            <person name="Jiang X."/>
            <person name="Peery A."/>
            <person name="Hall A.B."/>
            <person name="Sharma A."/>
            <person name="Chen X.G."/>
            <person name="Waterhouse R.M."/>
            <person name="Komissarov A."/>
            <person name="Riehle M.M."/>
            <person name="Shouche Y."/>
            <person name="Sharakhova M.V."/>
            <person name="Lawson D."/>
            <person name="Pakpour N."/>
            <person name="Arensburger P."/>
            <person name="Davidson V.L."/>
            <person name="Eiglmeier K."/>
            <person name="Emrich S."/>
            <person name="George P."/>
            <person name="Kennedy R.C."/>
            <person name="Mane S.P."/>
            <person name="Maslen G."/>
            <person name="Oringanje C."/>
            <person name="Qi Y."/>
            <person name="Settlage R."/>
            <person name="Tojo M."/>
            <person name="Tubio J.M."/>
            <person name="Unger M.F."/>
            <person name="Wang B."/>
            <person name="Vernick K.D."/>
            <person name="Ribeiro J.M."/>
            <person name="James A.A."/>
            <person name="Michel K."/>
            <person name="Riehle M.A."/>
            <person name="Luckhart S."/>
            <person name="Sharakhov I.V."/>
            <person name="Tu Z."/>
        </authorList>
    </citation>
    <scope>NUCLEOTIDE SEQUENCE [LARGE SCALE GENOMIC DNA]</scope>
    <source>
        <strain evidence="3">Indian</strain>
    </source>
</reference>
<name>A0A182YCM2_ANOST</name>
<evidence type="ECO:0000313" key="3">
    <source>
        <dbReference type="Proteomes" id="UP000076408"/>
    </source>
</evidence>
<sequence length="81" mass="8997">MTPDEENQSEKSHNSSRKFSKTTSNNKVFSYDFIAPTGVFTSSELWSITQGSSPTRIPIVLEENCLDITSRTTSSGPHQDL</sequence>
<dbReference type="EnsemblMetazoa" id="ASTEI06208-RA">
    <property type="protein sequence ID" value="ASTEI06208-PA"/>
    <property type="gene ID" value="ASTEI06208"/>
</dbReference>
<proteinExistence type="predicted"/>
<dbReference type="Proteomes" id="UP000076408">
    <property type="component" value="Unassembled WGS sequence"/>
</dbReference>
<evidence type="ECO:0000313" key="2">
    <source>
        <dbReference type="EnsemblMetazoa" id="ASTEI06208-PA"/>
    </source>
</evidence>